<organism evidence="1 2">
    <name type="scientific">Xenopus laevis</name>
    <name type="common">African clawed frog</name>
    <dbReference type="NCBI Taxonomy" id="8355"/>
    <lineage>
        <taxon>Eukaryota</taxon>
        <taxon>Metazoa</taxon>
        <taxon>Chordata</taxon>
        <taxon>Craniata</taxon>
        <taxon>Vertebrata</taxon>
        <taxon>Euteleostomi</taxon>
        <taxon>Amphibia</taxon>
        <taxon>Batrachia</taxon>
        <taxon>Anura</taxon>
        <taxon>Pipoidea</taxon>
        <taxon>Pipidae</taxon>
        <taxon>Xenopodinae</taxon>
        <taxon>Xenopus</taxon>
        <taxon>Xenopus</taxon>
    </lineage>
</organism>
<proteinExistence type="predicted"/>
<dbReference type="Proteomes" id="UP000694892">
    <property type="component" value="Chromosome 7S"/>
</dbReference>
<dbReference type="AlphaFoldDB" id="A0A974H9V2"/>
<name>A0A974H9V2_XENLA</name>
<accession>A0A974H9V2</accession>
<gene>
    <name evidence="1" type="ORF">XELAEV_18036600mg</name>
</gene>
<sequence length="106" mass="11799">MRLMTLSRKKTRQWIKNSKAESGEWNVPVEKVQDIMAAAAAAGETLRAGRGWGGGRYILCGEGEDPPKSLNQTHYKWISLINSPIQHCLTGLGLYTNWLVHPPPLT</sequence>
<reference evidence="2" key="1">
    <citation type="journal article" date="2016" name="Nature">
        <title>Genome evolution in the allotetraploid frog Xenopus laevis.</title>
        <authorList>
            <person name="Session A.M."/>
            <person name="Uno Y."/>
            <person name="Kwon T."/>
            <person name="Chapman J.A."/>
            <person name="Toyoda A."/>
            <person name="Takahashi S."/>
            <person name="Fukui A."/>
            <person name="Hikosaka A."/>
            <person name="Suzuki A."/>
            <person name="Kondo M."/>
            <person name="van Heeringen S.J."/>
            <person name="Quigley I."/>
            <person name="Heinz S."/>
            <person name="Ogino H."/>
            <person name="Ochi H."/>
            <person name="Hellsten U."/>
            <person name="Lyons J.B."/>
            <person name="Simakov O."/>
            <person name="Putnam N."/>
            <person name="Stites J."/>
            <person name="Kuroki Y."/>
            <person name="Tanaka T."/>
            <person name="Michiue T."/>
            <person name="Watanabe M."/>
            <person name="Bogdanovic O."/>
            <person name="Lister R."/>
            <person name="Georgiou G."/>
            <person name="Paranjpe S.S."/>
            <person name="van Kruijsbergen I."/>
            <person name="Shu S."/>
            <person name="Carlson J."/>
            <person name="Kinoshita T."/>
            <person name="Ohta Y."/>
            <person name="Mawaribuchi S."/>
            <person name="Jenkins J."/>
            <person name="Grimwood J."/>
            <person name="Schmutz J."/>
            <person name="Mitros T."/>
            <person name="Mozaffari S.V."/>
            <person name="Suzuki Y."/>
            <person name="Haramoto Y."/>
            <person name="Yamamoto T.S."/>
            <person name="Takagi C."/>
            <person name="Heald R."/>
            <person name="Miller K."/>
            <person name="Haudenschild C."/>
            <person name="Kitzman J."/>
            <person name="Nakayama T."/>
            <person name="Izutsu Y."/>
            <person name="Robert J."/>
            <person name="Fortriede J."/>
            <person name="Burns K."/>
            <person name="Lotay V."/>
            <person name="Karimi K."/>
            <person name="Yasuoka Y."/>
            <person name="Dichmann D.S."/>
            <person name="Flajnik M.F."/>
            <person name="Houston D.W."/>
            <person name="Shendure J."/>
            <person name="DuPasquier L."/>
            <person name="Vize P.D."/>
            <person name="Zorn A.M."/>
            <person name="Ito M."/>
            <person name="Marcotte E.M."/>
            <person name="Wallingford J.B."/>
            <person name="Ito Y."/>
            <person name="Asashima M."/>
            <person name="Ueno N."/>
            <person name="Matsuda Y."/>
            <person name="Veenstra G.J."/>
            <person name="Fujiyama A."/>
            <person name="Harland R.M."/>
            <person name="Taira M."/>
            <person name="Rokhsar D.S."/>
        </authorList>
    </citation>
    <scope>NUCLEOTIDE SEQUENCE [LARGE SCALE GENOMIC DNA]</scope>
    <source>
        <strain evidence="2">J</strain>
    </source>
</reference>
<evidence type="ECO:0000313" key="2">
    <source>
        <dbReference type="Proteomes" id="UP000694892"/>
    </source>
</evidence>
<dbReference type="EMBL" id="CM004479">
    <property type="protein sequence ID" value="OCT69676.1"/>
    <property type="molecule type" value="Genomic_DNA"/>
</dbReference>
<protein>
    <submittedName>
        <fullName evidence="1">Uncharacterized protein</fullName>
    </submittedName>
</protein>
<evidence type="ECO:0000313" key="1">
    <source>
        <dbReference type="EMBL" id="OCT69676.1"/>
    </source>
</evidence>